<gene>
    <name evidence="1" type="ORF">EV184_10850</name>
</gene>
<evidence type="ECO:0000313" key="2">
    <source>
        <dbReference type="Proteomes" id="UP000295043"/>
    </source>
</evidence>
<protein>
    <submittedName>
        <fullName evidence="1">Uncharacterized protein</fullName>
    </submittedName>
</protein>
<evidence type="ECO:0000313" key="1">
    <source>
        <dbReference type="EMBL" id="TCN30179.1"/>
    </source>
</evidence>
<dbReference type="RefSeq" id="WP_132075580.1">
    <property type="nucleotide sequence ID" value="NZ_SLVU01000008.1"/>
</dbReference>
<proteinExistence type="predicted"/>
<sequence>MHSVDAHCFSCGYDTLLMIGSLMSNHDVYSAGPVSCGSCKAITTANYKGTELTCETCKSSNVSPMRDPANWLGDDDRDIGGLAGLLPVQGPRDNDHLDLPGHFKCPICGKFELRFGTDYSEHGYISAD</sequence>
<dbReference type="AlphaFoldDB" id="A0A4R2BVL2"/>
<dbReference type="EMBL" id="SLVU01000008">
    <property type="protein sequence ID" value="TCN30179.1"/>
    <property type="molecule type" value="Genomic_DNA"/>
</dbReference>
<comment type="caution">
    <text evidence="1">The sequence shown here is derived from an EMBL/GenBank/DDBJ whole genome shotgun (WGS) entry which is preliminary data.</text>
</comment>
<name>A0A4R2BVL2_9HYPH</name>
<reference evidence="1 2" key="1">
    <citation type="submission" date="2019-03" db="EMBL/GenBank/DDBJ databases">
        <title>Genomic Encyclopedia of Type Strains, Phase IV (KMG-V): Genome sequencing to study the core and pangenomes of soil and plant-associated prokaryotes.</title>
        <authorList>
            <person name="Whitman W."/>
        </authorList>
    </citation>
    <scope>NUCLEOTIDE SEQUENCE [LARGE SCALE GENOMIC DNA]</scope>
    <source>
        <strain evidence="1 2">23C40</strain>
    </source>
</reference>
<organism evidence="1 2">
    <name type="scientific">Sinorhizobium americanum</name>
    <dbReference type="NCBI Taxonomy" id="194963"/>
    <lineage>
        <taxon>Bacteria</taxon>
        <taxon>Pseudomonadati</taxon>
        <taxon>Pseudomonadota</taxon>
        <taxon>Alphaproteobacteria</taxon>
        <taxon>Hyphomicrobiales</taxon>
        <taxon>Rhizobiaceae</taxon>
        <taxon>Sinorhizobium/Ensifer group</taxon>
        <taxon>Sinorhizobium</taxon>
    </lineage>
</organism>
<accession>A0A4R2BVL2</accession>
<dbReference type="Proteomes" id="UP000295043">
    <property type="component" value="Unassembled WGS sequence"/>
</dbReference>